<evidence type="ECO:0000256" key="9">
    <source>
        <dbReference type="ARBA" id="ARBA00023004"/>
    </source>
</evidence>
<evidence type="ECO:0000313" key="12">
    <source>
        <dbReference type="EMBL" id="GAH88870.1"/>
    </source>
</evidence>
<keyword evidence="6" id="KW-0479">Metal-binding</keyword>
<keyword evidence="4" id="KW-0349">Heme</keyword>
<comment type="caution">
    <text evidence="12">The sequence shown here is derived from an EMBL/GenBank/DDBJ whole genome shotgun (WGS) entry which is preliminary data.</text>
</comment>
<keyword evidence="2" id="KW-0813">Transport</keyword>
<evidence type="ECO:0000256" key="8">
    <source>
        <dbReference type="ARBA" id="ARBA00022989"/>
    </source>
</evidence>
<dbReference type="GO" id="GO:0016682">
    <property type="term" value="F:oxidoreductase activity, acting on diphenols and related substances as donors, oxygen as acceptor"/>
    <property type="evidence" value="ECO:0007669"/>
    <property type="project" value="TreeGrafter"/>
</dbReference>
<proteinExistence type="predicted"/>
<dbReference type="AlphaFoldDB" id="X1K5E7"/>
<protein>
    <recommendedName>
        <fullName evidence="13">Cytochrome d ubiquinol oxidase subunit II</fullName>
    </recommendedName>
</protein>
<keyword evidence="5 11" id="KW-0812">Transmembrane</keyword>
<accession>X1K5E7</accession>
<comment type="subcellular location">
    <subcellularLocation>
        <location evidence="1">Cell membrane</location>
        <topology evidence="1">Multi-pass membrane protein</topology>
    </subcellularLocation>
</comment>
<keyword evidence="8 11" id="KW-1133">Transmembrane helix</keyword>
<feature type="transmembrane region" description="Helical" evidence="11">
    <location>
        <begin position="143"/>
        <end position="166"/>
    </location>
</feature>
<evidence type="ECO:0000256" key="11">
    <source>
        <dbReference type="SAM" id="Phobius"/>
    </source>
</evidence>
<dbReference type="GO" id="GO:0046872">
    <property type="term" value="F:metal ion binding"/>
    <property type="evidence" value="ECO:0007669"/>
    <property type="project" value="UniProtKB-KW"/>
</dbReference>
<dbReference type="GO" id="GO:0070069">
    <property type="term" value="C:cytochrome complex"/>
    <property type="evidence" value="ECO:0007669"/>
    <property type="project" value="TreeGrafter"/>
</dbReference>
<evidence type="ECO:0000256" key="5">
    <source>
        <dbReference type="ARBA" id="ARBA00022692"/>
    </source>
</evidence>
<gene>
    <name evidence="12" type="ORF">S03H2_62212</name>
</gene>
<feature type="transmembrane region" description="Helical" evidence="11">
    <location>
        <begin position="55"/>
        <end position="77"/>
    </location>
</feature>
<evidence type="ECO:0000256" key="2">
    <source>
        <dbReference type="ARBA" id="ARBA00022448"/>
    </source>
</evidence>
<dbReference type="GO" id="GO:0009055">
    <property type="term" value="F:electron transfer activity"/>
    <property type="evidence" value="ECO:0007669"/>
    <property type="project" value="TreeGrafter"/>
</dbReference>
<keyword evidence="9" id="KW-0408">Iron</keyword>
<organism evidence="12">
    <name type="scientific">marine sediment metagenome</name>
    <dbReference type="NCBI Taxonomy" id="412755"/>
    <lineage>
        <taxon>unclassified sequences</taxon>
        <taxon>metagenomes</taxon>
        <taxon>ecological metagenomes</taxon>
    </lineage>
</organism>
<feature type="transmembrane region" description="Helical" evidence="11">
    <location>
        <begin position="186"/>
        <end position="208"/>
    </location>
</feature>
<evidence type="ECO:0000256" key="6">
    <source>
        <dbReference type="ARBA" id="ARBA00022723"/>
    </source>
</evidence>
<dbReference type="InterPro" id="IPR003317">
    <property type="entry name" value="Cyt-d_oxidase_su2"/>
</dbReference>
<evidence type="ECO:0000256" key="10">
    <source>
        <dbReference type="ARBA" id="ARBA00023136"/>
    </source>
</evidence>
<feature type="non-terminal residue" evidence="12">
    <location>
        <position position="1"/>
    </location>
</feature>
<name>X1K5E7_9ZZZZ</name>
<feature type="transmembrane region" description="Helical" evidence="11">
    <location>
        <begin position="117"/>
        <end position="136"/>
    </location>
</feature>
<keyword evidence="10 11" id="KW-0472">Membrane</keyword>
<keyword evidence="7" id="KW-0249">Electron transport</keyword>
<evidence type="ECO:0000256" key="1">
    <source>
        <dbReference type="ARBA" id="ARBA00004651"/>
    </source>
</evidence>
<keyword evidence="3" id="KW-1003">Cell membrane</keyword>
<dbReference type="EMBL" id="BARU01040220">
    <property type="protein sequence ID" value="GAH88870.1"/>
    <property type="molecule type" value="Genomic_DNA"/>
</dbReference>
<dbReference type="Pfam" id="PF02322">
    <property type="entry name" value="Cyt_bd_oxida_II"/>
    <property type="match status" value="1"/>
</dbReference>
<dbReference type="GO" id="GO:0019646">
    <property type="term" value="P:aerobic electron transport chain"/>
    <property type="evidence" value="ECO:0007669"/>
    <property type="project" value="TreeGrafter"/>
</dbReference>
<dbReference type="PANTHER" id="PTHR43141:SF5">
    <property type="entry name" value="CYTOCHROME BD-I UBIQUINOL OXIDASE SUBUNIT 2"/>
    <property type="match status" value="1"/>
</dbReference>
<evidence type="ECO:0000256" key="7">
    <source>
        <dbReference type="ARBA" id="ARBA00022982"/>
    </source>
</evidence>
<evidence type="ECO:0000256" key="4">
    <source>
        <dbReference type="ARBA" id="ARBA00022617"/>
    </source>
</evidence>
<dbReference type="NCBIfam" id="TIGR00203">
    <property type="entry name" value="cydB"/>
    <property type="match status" value="1"/>
</dbReference>
<evidence type="ECO:0008006" key="13">
    <source>
        <dbReference type="Google" id="ProtNLM"/>
    </source>
</evidence>
<evidence type="ECO:0000256" key="3">
    <source>
        <dbReference type="ARBA" id="ARBA00022475"/>
    </source>
</evidence>
<dbReference type="PANTHER" id="PTHR43141">
    <property type="entry name" value="CYTOCHROME BD2 SUBUNIT II"/>
    <property type="match status" value="1"/>
</dbReference>
<sequence>DPISLRSFYDGNFFGLLNPIGVMSGLLSVCMVVFHGATYLNRRTEGDVRKTAKKLVFSVGIVFLILLTVAGSLIVFYTRGYTLLSVGPSPELNILHNDVVRSAGGWFQSYFIYPWKFFGPALAYAGIFMALFATYFNWRNFAFWGSAFAIGGCIATAGFTLFPFIMPSSTNPAESLTIWNAVSSQYALNTMLYVGVVLLLIILGYKIFAYHSIWGQKPTLSEEDVEKNKHTFY</sequence>
<dbReference type="GO" id="GO:0005886">
    <property type="term" value="C:plasma membrane"/>
    <property type="evidence" value="ECO:0007669"/>
    <property type="project" value="UniProtKB-SubCell"/>
</dbReference>
<feature type="transmembrane region" description="Helical" evidence="11">
    <location>
        <begin position="12"/>
        <end position="34"/>
    </location>
</feature>
<reference evidence="12" key="1">
    <citation type="journal article" date="2014" name="Front. Microbiol.">
        <title>High frequency of phylogenetically diverse reductive dehalogenase-homologous genes in deep subseafloor sedimentary metagenomes.</title>
        <authorList>
            <person name="Kawai M."/>
            <person name="Futagami T."/>
            <person name="Toyoda A."/>
            <person name="Takaki Y."/>
            <person name="Nishi S."/>
            <person name="Hori S."/>
            <person name="Arai W."/>
            <person name="Tsubouchi T."/>
            <person name="Morono Y."/>
            <person name="Uchiyama I."/>
            <person name="Ito T."/>
            <person name="Fujiyama A."/>
            <person name="Inagaki F."/>
            <person name="Takami H."/>
        </authorList>
    </citation>
    <scope>NUCLEOTIDE SEQUENCE</scope>
    <source>
        <strain evidence="12">Expedition CK06-06</strain>
    </source>
</reference>